<feature type="transmembrane region" description="Helical" evidence="1">
    <location>
        <begin position="116"/>
        <end position="142"/>
    </location>
</feature>
<protein>
    <submittedName>
        <fullName evidence="2">Membrane protein</fullName>
    </submittedName>
</protein>
<dbReference type="Proteomes" id="UP000070260">
    <property type="component" value="Chromosome"/>
</dbReference>
<gene>
    <name evidence="2" type="ORF">JFP838_06200</name>
</gene>
<proteinExistence type="predicted"/>
<feature type="transmembrane region" description="Helical" evidence="1">
    <location>
        <begin position="63"/>
        <end position="96"/>
    </location>
</feature>
<keyword evidence="1" id="KW-0472">Membrane</keyword>
<evidence type="ECO:0000313" key="2">
    <source>
        <dbReference type="EMBL" id="AMN35358.1"/>
    </source>
</evidence>
<dbReference type="AlphaFoldDB" id="A0A127EHE1"/>
<keyword evidence="1" id="KW-0812">Transmembrane</keyword>
<dbReference type="RefSeq" id="WP_061427380.1">
    <property type="nucleotide sequence ID" value="NZ_CATNXK010000001.1"/>
</dbReference>
<feature type="transmembrane region" description="Helical" evidence="1">
    <location>
        <begin position="20"/>
        <end position="42"/>
    </location>
</feature>
<evidence type="ECO:0000313" key="3">
    <source>
        <dbReference type="Proteomes" id="UP000070260"/>
    </source>
</evidence>
<dbReference type="PATRIC" id="fig|1502.177.peg.1253"/>
<name>A0A127EHE1_CLOPF</name>
<sequence>MSNQAVNFSDIFKSSFVDKMTSISFLDMFIAMILSFAVGLFIMQVYKKTFKGVMYSSTFAMSLLALTLITTLIIIGVTSNVVLSLGMVGALSIVRFRSAIKEPMDIAFLFWSISEGIVLGAGLIPLAILGAVFIGIVMVLFANKKTTDNPYILVVNCKNDISENSVLNILSKNVNKYCVKSKTISPSNGIEMTIEVKLKNITTSFINEVSKIEGVSNAVLVSYNGDYMA</sequence>
<dbReference type="Pfam" id="PF16316">
    <property type="entry name" value="DUF4956"/>
    <property type="match status" value="1"/>
</dbReference>
<accession>A0A127EHE1</accession>
<dbReference type="InterPro" id="IPR032531">
    <property type="entry name" value="DUF4956"/>
</dbReference>
<dbReference type="EMBL" id="CP010994">
    <property type="protein sequence ID" value="AMN35358.1"/>
    <property type="molecule type" value="Genomic_DNA"/>
</dbReference>
<reference evidence="2 3" key="1">
    <citation type="journal article" date="2016" name="PLoS ONE">
        <title>Plasmid Characterization and Chromosome Analysis of Two netF+ Clostridium perfringens Isolates Associated with Foal and Canine Necrotizing Enteritis.</title>
        <authorList>
            <person name="Mehdizadeh Gohari I."/>
            <person name="Kropinski A.M."/>
            <person name="Weese S.J."/>
            <person name="Parreira V.R."/>
            <person name="Whitehead A.E."/>
            <person name="Boerlin P."/>
            <person name="Prescott J.F."/>
        </authorList>
    </citation>
    <scope>NUCLEOTIDE SEQUENCE [LARGE SCALE GENOMIC DNA]</scope>
    <source>
        <strain evidence="2 3">JP838</strain>
    </source>
</reference>
<organism evidence="2 3">
    <name type="scientific">Clostridium perfringens</name>
    <dbReference type="NCBI Taxonomy" id="1502"/>
    <lineage>
        <taxon>Bacteria</taxon>
        <taxon>Bacillati</taxon>
        <taxon>Bacillota</taxon>
        <taxon>Clostridia</taxon>
        <taxon>Eubacteriales</taxon>
        <taxon>Clostridiaceae</taxon>
        <taxon>Clostridium</taxon>
    </lineage>
</organism>
<keyword evidence="1" id="KW-1133">Transmembrane helix</keyword>
<evidence type="ECO:0000256" key="1">
    <source>
        <dbReference type="SAM" id="Phobius"/>
    </source>
</evidence>
<dbReference type="OrthoDB" id="9803265at2"/>